<evidence type="ECO:0000256" key="3">
    <source>
        <dbReference type="ARBA" id="ARBA00022692"/>
    </source>
</evidence>
<evidence type="ECO:0000256" key="4">
    <source>
        <dbReference type="ARBA" id="ARBA00022989"/>
    </source>
</evidence>
<evidence type="ECO:0000256" key="7">
    <source>
        <dbReference type="SAM" id="Phobius"/>
    </source>
</evidence>
<dbReference type="InterPro" id="IPR022781">
    <property type="entry name" value="Flagellar_biosynth_FliO"/>
</dbReference>
<feature type="transmembrane region" description="Helical" evidence="7">
    <location>
        <begin position="92"/>
        <end position="116"/>
    </location>
</feature>
<dbReference type="Pfam" id="PF04347">
    <property type="entry name" value="FliO"/>
    <property type="match status" value="1"/>
</dbReference>
<keyword evidence="8" id="KW-0732">Signal</keyword>
<keyword evidence="9" id="KW-0969">Cilium</keyword>
<name>A0A5C5WRJ9_9BACT</name>
<keyword evidence="10" id="KW-1185">Reference proteome</keyword>
<gene>
    <name evidence="9" type="ORF">Pla22_07080</name>
</gene>
<evidence type="ECO:0000256" key="8">
    <source>
        <dbReference type="SAM" id="SignalP"/>
    </source>
</evidence>
<keyword evidence="9" id="KW-0282">Flagellum</keyword>
<keyword evidence="3 7" id="KW-0812">Transmembrane</keyword>
<feature type="chain" id="PRO_5022829931" evidence="8">
    <location>
        <begin position="18"/>
        <end position="232"/>
    </location>
</feature>
<evidence type="ECO:0000313" key="9">
    <source>
        <dbReference type="EMBL" id="TWT53080.1"/>
    </source>
</evidence>
<evidence type="ECO:0000256" key="1">
    <source>
        <dbReference type="ARBA" id="ARBA00004236"/>
    </source>
</evidence>
<accession>A0A5C5WRJ9</accession>
<feature type="region of interest" description="Disordered" evidence="6">
    <location>
        <begin position="210"/>
        <end position="232"/>
    </location>
</feature>
<comment type="caution">
    <text evidence="9">The sequence shown here is derived from an EMBL/GenBank/DDBJ whole genome shotgun (WGS) entry which is preliminary data.</text>
</comment>
<dbReference type="GO" id="GO:0016020">
    <property type="term" value="C:membrane"/>
    <property type="evidence" value="ECO:0007669"/>
    <property type="project" value="InterPro"/>
</dbReference>
<dbReference type="Proteomes" id="UP000316598">
    <property type="component" value="Unassembled WGS sequence"/>
</dbReference>
<evidence type="ECO:0000256" key="5">
    <source>
        <dbReference type="ARBA" id="ARBA00023136"/>
    </source>
</evidence>
<comment type="subcellular location">
    <subcellularLocation>
        <location evidence="1">Cell membrane</location>
    </subcellularLocation>
</comment>
<protein>
    <submittedName>
        <fullName evidence="9">Flagellar biosynthesis protein, FliO</fullName>
    </submittedName>
</protein>
<feature type="signal peptide" evidence="8">
    <location>
        <begin position="1"/>
        <end position="17"/>
    </location>
</feature>
<keyword evidence="4 7" id="KW-1133">Transmembrane helix</keyword>
<keyword evidence="2" id="KW-1003">Cell membrane</keyword>
<dbReference type="EMBL" id="SJPI01000001">
    <property type="protein sequence ID" value="TWT53080.1"/>
    <property type="molecule type" value="Genomic_DNA"/>
</dbReference>
<evidence type="ECO:0000256" key="6">
    <source>
        <dbReference type="SAM" id="MobiDB-lite"/>
    </source>
</evidence>
<evidence type="ECO:0000313" key="10">
    <source>
        <dbReference type="Proteomes" id="UP000316598"/>
    </source>
</evidence>
<dbReference type="AlphaFoldDB" id="A0A5C5WRJ9"/>
<dbReference type="GO" id="GO:0044781">
    <property type="term" value="P:bacterial-type flagellum organization"/>
    <property type="evidence" value="ECO:0007669"/>
    <property type="project" value="InterPro"/>
</dbReference>
<evidence type="ECO:0000256" key="2">
    <source>
        <dbReference type="ARBA" id="ARBA00022475"/>
    </source>
</evidence>
<sequence length="232" mass="24477" precursor="true">MLSPRCFTLFIFASCVAVTSNGQDQPEVNPSVYGRRAVVSISEGQTNSNTLVQASYETDPSTRASNFPTLNSMAVDDTDESGDSSAVPDADFAAPMVTVTSSLAVVLGLFAAMVWITRKYGAKSMGSQIIPKDVLYSLGSTSIDPRTRVSMLRVGGKILVIAHTASGIEPLSEITDADEVRRLTAACSGKSKQEFASTIASIEREGAETGFVDGIRPTPATPRRPGSLFATA</sequence>
<reference evidence="9 10" key="1">
    <citation type="submission" date="2019-02" db="EMBL/GenBank/DDBJ databases">
        <title>Deep-cultivation of Planctomycetes and their phenomic and genomic characterization uncovers novel biology.</title>
        <authorList>
            <person name="Wiegand S."/>
            <person name="Jogler M."/>
            <person name="Boedeker C."/>
            <person name="Pinto D."/>
            <person name="Vollmers J."/>
            <person name="Rivas-Marin E."/>
            <person name="Kohn T."/>
            <person name="Peeters S.H."/>
            <person name="Heuer A."/>
            <person name="Rast P."/>
            <person name="Oberbeckmann S."/>
            <person name="Bunk B."/>
            <person name="Jeske O."/>
            <person name="Meyerdierks A."/>
            <person name="Storesund J.E."/>
            <person name="Kallscheuer N."/>
            <person name="Luecker S."/>
            <person name="Lage O.M."/>
            <person name="Pohl T."/>
            <person name="Merkel B.J."/>
            <person name="Hornburger P."/>
            <person name="Mueller R.-W."/>
            <person name="Bruemmer F."/>
            <person name="Labrenz M."/>
            <person name="Spormann A.M."/>
            <person name="Op Den Camp H."/>
            <person name="Overmann J."/>
            <person name="Amann R."/>
            <person name="Jetten M.S.M."/>
            <person name="Mascher T."/>
            <person name="Medema M.H."/>
            <person name="Devos D.P."/>
            <person name="Kaster A.-K."/>
            <person name="Ovreas L."/>
            <person name="Rohde M."/>
            <person name="Galperin M.Y."/>
            <person name="Jogler C."/>
        </authorList>
    </citation>
    <scope>NUCLEOTIDE SEQUENCE [LARGE SCALE GENOMIC DNA]</scope>
    <source>
        <strain evidence="9 10">Pla22</strain>
    </source>
</reference>
<keyword evidence="5 7" id="KW-0472">Membrane</keyword>
<proteinExistence type="predicted"/>
<dbReference type="OrthoDB" id="286691at2"/>
<organism evidence="9 10">
    <name type="scientific">Rubripirellula amarantea</name>
    <dbReference type="NCBI Taxonomy" id="2527999"/>
    <lineage>
        <taxon>Bacteria</taxon>
        <taxon>Pseudomonadati</taxon>
        <taxon>Planctomycetota</taxon>
        <taxon>Planctomycetia</taxon>
        <taxon>Pirellulales</taxon>
        <taxon>Pirellulaceae</taxon>
        <taxon>Rubripirellula</taxon>
    </lineage>
</organism>
<dbReference type="RefSeq" id="WP_146513359.1">
    <property type="nucleotide sequence ID" value="NZ_SJPI01000001.1"/>
</dbReference>
<keyword evidence="9" id="KW-0966">Cell projection</keyword>